<evidence type="ECO:0000256" key="1">
    <source>
        <dbReference type="SAM" id="SignalP"/>
    </source>
</evidence>
<name>A0A7Y7PMR8_9BACT</name>
<reference evidence="3 4" key="1">
    <citation type="submission" date="2020-05" db="EMBL/GenBank/DDBJ databases">
        <title>Hymenobacter terrestris sp. nov. and Hymenobacter lapidiphilus sp. nov., isolated from regoliths in Antarctica.</title>
        <authorList>
            <person name="Sedlacek I."/>
            <person name="Pantucek R."/>
            <person name="Zeman M."/>
            <person name="Holochova P."/>
            <person name="Kralova S."/>
            <person name="Stankova E."/>
            <person name="Sedo O."/>
            <person name="Micenkova L."/>
            <person name="Svec P."/>
            <person name="Gupta V."/>
            <person name="Sood U."/>
            <person name="Korpole U.S."/>
            <person name="Lal R."/>
        </authorList>
    </citation>
    <scope>NUCLEOTIDE SEQUENCE [LARGE SCALE GENOMIC DNA]</scope>
    <source>
        <strain evidence="3 4">P5342</strain>
    </source>
</reference>
<organism evidence="3 4">
    <name type="scientific">Hymenobacter lapidiphilus</name>
    <dbReference type="NCBI Taxonomy" id="2608003"/>
    <lineage>
        <taxon>Bacteria</taxon>
        <taxon>Pseudomonadati</taxon>
        <taxon>Bacteroidota</taxon>
        <taxon>Cytophagia</taxon>
        <taxon>Cytophagales</taxon>
        <taxon>Hymenobacteraceae</taxon>
        <taxon>Hymenobacter</taxon>
    </lineage>
</organism>
<dbReference type="RefSeq" id="WP_176907602.1">
    <property type="nucleotide sequence ID" value="NZ_JABKAU010000007.1"/>
</dbReference>
<dbReference type="InterPro" id="IPR025419">
    <property type="entry name" value="DUF4142"/>
</dbReference>
<proteinExistence type="predicted"/>
<dbReference type="PANTHER" id="PTHR38593">
    <property type="entry name" value="BLR2558 PROTEIN"/>
    <property type="match status" value="1"/>
</dbReference>
<dbReference type="PANTHER" id="PTHR38593:SF1">
    <property type="entry name" value="BLR2558 PROTEIN"/>
    <property type="match status" value="1"/>
</dbReference>
<dbReference type="PROSITE" id="PS51257">
    <property type="entry name" value="PROKAR_LIPOPROTEIN"/>
    <property type="match status" value="1"/>
</dbReference>
<evidence type="ECO:0000259" key="2">
    <source>
        <dbReference type="Pfam" id="PF13628"/>
    </source>
</evidence>
<dbReference type="Gene3D" id="1.20.1260.10">
    <property type="match status" value="1"/>
</dbReference>
<dbReference type="EMBL" id="JABKAU010000007">
    <property type="protein sequence ID" value="NVO30678.1"/>
    <property type="molecule type" value="Genomic_DNA"/>
</dbReference>
<feature type="signal peptide" evidence="1">
    <location>
        <begin position="1"/>
        <end position="23"/>
    </location>
</feature>
<accession>A0A7Y7PMR8</accession>
<keyword evidence="4" id="KW-1185">Reference proteome</keyword>
<dbReference type="InterPro" id="IPR012347">
    <property type="entry name" value="Ferritin-like"/>
</dbReference>
<evidence type="ECO:0000313" key="3">
    <source>
        <dbReference type="EMBL" id="NVO30678.1"/>
    </source>
</evidence>
<feature type="chain" id="PRO_5030546907" evidence="1">
    <location>
        <begin position="24"/>
        <end position="192"/>
    </location>
</feature>
<dbReference type="AlphaFoldDB" id="A0A7Y7PMR8"/>
<sequence length="192" mass="21079">MLFSRAACLLLLLPALVACSGSASNNDPVFEAKLQNEKRITEQNITKRQIKDAELVVETASNQMELLEISQIAQRKAVSPDAKYVAQNVINQVSALLSELKVLAKQKNLVLPTGLSESQAQQVGEMTALNGAAFDQKFADALTRTIEQDMDINEDLQTESYDADLRPLATRQLAVLQDLKRAADDLKAKLKP</sequence>
<gene>
    <name evidence="3" type="ORF">HW554_05630</name>
</gene>
<dbReference type="Proteomes" id="UP000565521">
    <property type="component" value="Unassembled WGS sequence"/>
</dbReference>
<comment type="caution">
    <text evidence="3">The sequence shown here is derived from an EMBL/GenBank/DDBJ whole genome shotgun (WGS) entry which is preliminary data.</text>
</comment>
<protein>
    <submittedName>
        <fullName evidence="3">DUF4142 domain-containing protein</fullName>
    </submittedName>
</protein>
<evidence type="ECO:0000313" key="4">
    <source>
        <dbReference type="Proteomes" id="UP000565521"/>
    </source>
</evidence>
<keyword evidence="1" id="KW-0732">Signal</keyword>
<feature type="domain" description="DUF4142" evidence="2">
    <location>
        <begin position="52"/>
        <end position="186"/>
    </location>
</feature>
<dbReference type="Pfam" id="PF13628">
    <property type="entry name" value="DUF4142"/>
    <property type="match status" value="1"/>
</dbReference>